<feature type="transmembrane region" description="Helical" evidence="1">
    <location>
        <begin position="62"/>
        <end position="79"/>
    </location>
</feature>
<keyword evidence="4" id="KW-1185">Reference proteome</keyword>
<organism evidence="2 5">
    <name type="scientific">Cuniculiplasma divulgatum</name>
    <dbReference type="NCBI Taxonomy" id="1673428"/>
    <lineage>
        <taxon>Archaea</taxon>
        <taxon>Methanobacteriati</taxon>
        <taxon>Thermoplasmatota</taxon>
        <taxon>Thermoplasmata</taxon>
        <taxon>Thermoplasmatales</taxon>
        <taxon>Cuniculiplasmataceae</taxon>
        <taxon>Cuniculiplasma</taxon>
    </lineage>
</organism>
<evidence type="ECO:0000313" key="3">
    <source>
        <dbReference type="EMBL" id="SJK84309.1"/>
    </source>
</evidence>
<feature type="transmembrane region" description="Helical" evidence="1">
    <location>
        <begin position="91"/>
        <end position="116"/>
    </location>
</feature>
<dbReference type="EMBL" id="LT671858">
    <property type="protein sequence ID" value="SIM43004.1"/>
    <property type="molecule type" value="Genomic_DNA"/>
</dbReference>
<dbReference type="Proteomes" id="UP000187822">
    <property type="component" value="Chromosome I"/>
</dbReference>
<gene>
    <name evidence="3" type="ORF">CPM_0425</name>
    <name evidence="2" type="ORF">CSP5_0453</name>
</gene>
<dbReference type="RefSeq" id="WP_021789081.1">
    <property type="nucleotide sequence ID" value="NZ_LT671858.1"/>
</dbReference>
<dbReference type="GeneID" id="41587755"/>
<dbReference type="Proteomes" id="UP000195607">
    <property type="component" value="Chromosome I"/>
</dbReference>
<evidence type="ECO:0000313" key="5">
    <source>
        <dbReference type="Proteomes" id="UP000195607"/>
    </source>
</evidence>
<dbReference type="KEGG" id="cdiv:CPM_0425"/>
<accession>A0A1N5T3W2</accession>
<sequence length="127" mass="14151">MHRKIYSTLVLLSALSLLIGSVALRLGNLVPDSLTGLTIFAIIILVTYGILLLYFDGSRFQFIGVILAIISFLISSNSAHLNGLSNFYSSVYLEIADITMITGFYVFPAAYIVFWIKSNFNRMTIQE</sequence>
<name>A0A1N5T3W2_9ARCH</name>
<reference evidence="2 5" key="1">
    <citation type="submission" date="2016-04" db="EMBL/GenBank/DDBJ databases">
        <authorList>
            <person name="Evans L.H."/>
            <person name="Alamgir A."/>
            <person name="Owens N."/>
            <person name="Weber N.D."/>
            <person name="Virtaneva K."/>
            <person name="Barbian K."/>
            <person name="Babar A."/>
            <person name="Rosenke K."/>
        </authorList>
    </citation>
    <scope>NUCLEOTIDE SEQUENCE [LARGE SCALE GENOMIC DNA]</scope>
    <source>
        <strain evidence="2">S5</strain>
        <strain evidence="5">S5(T) (JCM 30642 \VKM B-2941)</strain>
    </source>
</reference>
<keyword evidence="1" id="KW-0472">Membrane</keyword>
<dbReference type="STRING" id="1673428.CPM_0425"/>
<dbReference type="EMBL" id="LT719092">
    <property type="protein sequence ID" value="SJK84309.1"/>
    <property type="molecule type" value="Genomic_DNA"/>
</dbReference>
<reference evidence="3" key="2">
    <citation type="submission" date="2016-06" db="EMBL/GenBank/DDBJ databases">
        <authorList>
            <person name="Olsen C.W."/>
            <person name="Carey S."/>
            <person name="Hinshaw L."/>
            <person name="Karasin A.I."/>
        </authorList>
    </citation>
    <scope>NUCLEOTIDE SEQUENCE [LARGE SCALE GENOMIC DNA]</scope>
    <source>
        <strain evidence="3">PM4</strain>
    </source>
</reference>
<evidence type="ECO:0000313" key="4">
    <source>
        <dbReference type="Proteomes" id="UP000187822"/>
    </source>
</evidence>
<dbReference type="AlphaFoldDB" id="A0A1N5T3W2"/>
<proteinExistence type="predicted"/>
<keyword evidence="1" id="KW-1133">Transmembrane helix</keyword>
<reference evidence="4" key="3">
    <citation type="submission" date="2016-06" db="EMBL/GenBank/DDBJ databases">
        <authorList>
            <person name="Toshchakov V.S."/>
        </authorList>
    </citation>
    <scope>NUCLEOTIDE SEQUENCE [LARGE SCALE GENOMIC DNA]</scope>
    <source>
        <strain>PM4 (JCM 30641</strain>
        <strain evidence="4">\VKM B-2940)</strain>
    </source>
</reference>
<keyword evidence="1" id="KW-0812">Transmembrane</keyword>
<evidence type="ECO:0000313" key="2">
    <source>
        <dbReference type="EMBL" id="SIM43004.1"/>
    </source>
</evidence>
<feature type="transmembrane region" description="Helical" evidence="1">
    <location>
        <begin position="33"/>
        <end position="55"/>
    </location>
</feature>
<protein>
    <submittedName>
        <fullName evidence="2">Multipass membrane protein</fullName>
    </submittedName>
</protein>
<evidence type="ECO:0000256" key="1">
    <source>
        <dbReference type="SAM" id="Phobius"/>
    </source>
</evidence>
<dbReference type="OrthoDB" id="34775at2157"/>